<accession>A0ACC2HPY9</accession>
<organism evidence="1 2">
    <name type="scientific">Nemania bipapillata</name>
    <dbReference type="NCBI Taxonomy" id="110536"/>
    <lineage>
        <taxon>Eukaryota</taxon>
        <taxon>Fungi</taxon>
        <taxon>Dikarya</taxon>
        <taxon>Ascomycota</taxon>
        <taxon>Pezizomycotina</taxon>
        <taxon>Sordariomycetes</taxon>
        <taxon>Xylariomycetidae</taxon>
        <taxon>Xylariales</taxon>
        <taxon>Xylariaceae</taxon>
        <taxon>Nemania</taxon>
    </lineage>
</organism>
<sequence length="135" mass="14548">MGPGSNMPSMRFRLLQLCLAGLQLSNHAAAIALPNPTGPYHVGKLRRTIHHTYAHDPLAPNNVSTAFLMTMFYPTPQAPTGPPQPYLWDGVAAYYEAHWNYTAGTQPSSSAPAAAAPRWTAARSCSPTSRRTATS</sequence>
<keyword evidence="2" id="KW-1185">Reference proteome</keyword>
<comment type="caution">
    <text evidence="1">The sequence shown here is derived from an EMBL/GenBank/DDBJ whole genome shotgun (WGS) entry which is preliminary data.</text>
</comment>
<gene>
    <name evidence="1" type="ORF">ONZ43_g7677</name>
</gene>
<dbReference type="Proteomes" id="UP001153334">
    <property type="component" value="Unassembled WGS sequence"/>
</dbReference>
<name>A0ACC2HPY9_9PEZI</name>
<dbReference type="EMBL" id="JAPESX010003508">
    <property type="protein sequence ID" value="KAJ8104818.1"/>
    <property type="molecule type" value="Genomic_DNA"/>
</dbReference>
<evidence type="ECO:0000313" key="1">
    <source>
        <dbReference type="EMBL" id="KAJ8104818.1"/>
    </source>
</evidence>
<reference evidence="1" key="1">
    <citation type="submission" date="2022-11" db="EMBL/GenBank/DDBJ databases">
        <title>Genome Sequence of Nemania bipapillata.</title>
        <authorList>
            <person name="Buettner E."/>
        </authorList>
    </citation>
    <scope>NUCLEOTIDE SEQUENCE</scope>
    <source>
        <strain evidence="1">CP14</strain>
    </source>
</reference>
<protein>
    <submittedName>
        <fullName evidence="1">Uncharacterized protein</fullName>
    </submittedName>
</protein>
<evidence type="ECO:0000313" key="2">
    <source>
        <dbReference type="Proteomes" id="UP001153334"/>
    </source>
</evidence>
<proteinExistence type="predicted"/>